<organism evidence="2 3">
    <name type="scientific">Triticum urartu</name>
    <name type="common">Red wild einkorn</name>
    <name type="synonym">Crithodium urartu</name>
    <dbReference type="NCBI Taxonomy" id="4572"/>
    <lineage>
        <taxon>Eukaryota</taxon>
        <taxon>Viridiplantae</taxon>
        <taxon>Streptophyta</taxon>
        <taxon>Embryophyta</taxon>
        <taxon>Tracheophyta</taxon>
        <taxon>Spermatophyta</taxon>
        <taxon>Magnoliopsida</taxon>
        <taxon>Liliopsida</taxon>
        <taxon>Poales</taxon>
        <taxon>Poaceae</taxon>
        <taxon>BOP clade</taxon>
        <taxon>Pooideae</taxon>
        <taxon>Triticodae</taxon>
        <taxon>Triticeae</taxon>
        <taxon>Triticinae</taxon>
        <taxon>Triticum</taxon>
    </lineage>
</organism>
<evidence type="ECO:0000313" key="3">
    <source>
        <dbReference type="Proteomes" id="UP000015106"/>
    </source>
</evidence>
<reference evidence="2" key="2">
    <citation type="submission" date="2018-03" db="EMBL/GenBank/DDBJ databases">
        <title>The Triticum urartu genome reveals the dynamic nature of wheat genome evolution.</title>
        <authorList>
            <person name="Ling H."/>
            <person name="Ma B."/>
            <person name="Shi X."/>
            <person name="Liu H."/>
            <person name="Dong L."/>
            <person name="Sun H."/>
            <person name="Cao Y."/>
            <person name="Gao Q."/>
            <person name="Zheng S."/>
            <person name="Li Y."/>
            <person name="Yu Y."/>
            <person name="Du H."/>
            <person name="Qi M."/>
            <person name="Li Y."/>
            <person name="Yu H."/>
            <person name="Cui Y."/>
            <person name="Wang N."/>
            <person name="Chen C."/>
            <person name="Wu H."/>
            <person name="Zhao Y."/>
            <person name="Zhang J."/>
            <person name="Li Y."/>
            <person name="Zhou W."/>
            <person name="Zhang B."/>
            <person name="Hu W."/>
            <person name="Eijk M."/>
            <person name="Tang J."/>
            <person name="Witsenboer H."/>
            <person name="Zhao S."/>
            <person name="Li Z."/>
            <person name="Zhang A."/>
            <person name="Wang D."/>
            <person name="Liang C."/>
        </authorList>
    </citation>
    <scope>NUCLEOTIDE SEQUENCE [LARGE SCALE GENOMIC DNA]</scope>
    <source>
        <strain evidence="2">cv. G1812</strain>
    </source>
</reference>
<dbReference type="EnsemblPlants" id="TuG1812G0600001792.01.T01">
    <property type="protein sequence ID" value="TuG1812G0600001792.01.T01"/>
    <property type="gene ID" value="TuG1812G0600001792.01"/>
</dbReference>
<dbReference type="AlphaFoldDB" id="A0A8R7UQX5"/>
<proteinExistence type="predicted"/>
<sequence length="50" mass="5464">TANLIGGPTLIFQNLADLRDNRDMNEEKMRRSATIGSSSRGGRKPGSTWS</sequence>
<dbReference type="Proteomes" id="UP000015106">
    <property type="component" value="Chromosome 6"/>
</dbReference>
<feature type="region of interest" description="Disordered" evidence="1">
    <location>
        <begin position="21"/>
        <end position="50"/>
    </location>
</feature>
<keyword evidence="3" id="KW-1185">Reference proteome</keyword>
<dbReference type="Gramene" id="TuG1812G0600001792.01.T01">
    <property type="protein sequence ID" value="TuG1812G0600001792.01.T01"/>
    <property type="gene ID" value="TuG1812G0600001792.01"/>
</dbReference>
<accession>A0A8R7UQX5</accession>
<protein>
    <submittedName>
        <fullName evidence="2">Uncharacterized protein</fullName>
    </submittedName>
</protein>
<reference evidence="3" key="1">
    <citation type="journal article" date="2013" name="Nature">
        <title>Draft genome of the wheat A-genome progenitor Triticum urartu.</title>
        <authorList>
            <person name="Ling H.Q."/>
            <person name="Zhao S."/>
            <person name="Liu D."/>
            <person name="Wang J."/>
            <person name="Sun H."/>
            <person name="Zhang C."/>
            <person name="Fan H."/>
            <person name="Li D."/>
            <person name="Dong L."/>
            <person name="Tao Y."/>
            <person name="Gao C."/>
            <person name="Wu H."/>
            <person name="Li Y."/>
            <person name="Cui Y."/>
            <person name="Guo X."/>
            <person name="Zheng S."/>
            <person name="Wang B."/>
            <person name="Yu K."/>
            <person name="Liang Q."/>
            <person name="Yang W."/>
            <person name="Lou X."/>
            <person name="Chen J."/>
            <person name="Feng M."/>
            <person name="Jian J."/>
            <person name="Zhang X."/>
            <person name="Luo G."/>
            <person name="Jiang Y."/>
            <person name="Liu J."/>
            <person name="Wang Z."/>
            <person name="Sha Y."/>
            <person name="Zhang B."/>
            <person name="Wu H."/>
            <person name="Tang D."/>
            <person name="Shen Q."/>
            <person name="Xue P."/>
            <person name="Zou S."/>
            <person name="Wang X."/>
            <person name="Liu X."/>
            <person name="Wang F."/>
            <person name="Yang Y."/>
            <person name="An X."/>
            <person name="Dong Z."/>
            <person name="Zhang K."/>
            <person name="Zhang X."/>
            <person name="Luo M.C."/>
            <person name="Dvorak J."/>
            <person name="Tong Y."/>
            <person name="Wang J."/>
            <person name="Yang H."/>
            <person name="Li Z."/>
            <person name="Wang D."/>
            <person name="Zhang A."/>
            <person name="Wang J."/>
        </authorList>
    </citation>
    <scope>NUCLEOTIDE SEQUENCE</scope>
    <source>
        <strain evidence="3">cv. G1812</strain>
    </source>
</reference>
<feature type="compositionally biased region" description="Basic and acidic residues" evidence="1">
    <location>
        <begin position="21"/>
        <end position="30"/>
    </location>
</feature>
<evidence type="ECO:0000256" key="1">
    <source>
        <dbReference type="SAM" id="MobiDB-lite"/>
    </source>
</evidence>
<name>A0A8R7UQX5_TRIUA</name>
<reference evidence="2" key="3">
    <citation type="submission" date="2022-06" db="UniProtKB">
        <authorList>
            <consortium name="EnsemblPlants"/>
        </authorList>
    </citation>
    <scope>IDENTIFICATION</scope>
</reference>
<feature type="compositionally biased region" description="Low complexity" evidence="1">
    <location>
        <begin position="36"/>
        <end position="50"/>
    </location>
</feature>
<evidence type="ECO:0000313" key="2">
    <source>
        <dbReference type="EnsemblPlants" id="TuG1812G0600001792.01.T01"/>
    </source>
</evidence>